<comment type="caution">
    <text evidence="1">The sequence shown here is derived from an EMBL/GenBank/DDBJ whole genome shotgun (WGS) entry which is preliminary data.</text>
</comment>
<dbReference type="RefSeq" id="WP_309261562.1">
    <property type="nucleotide sequence ID" value="NZ_JARUHG010000001.1"/>
</dbReference>
<dbReference type="Proteomes" id="UP001233535">
    <property type="component" value="Unassembled WGS sequence"/>
</dbReference>
<accession>A0ABU1CB44</accession>
<dbReference type="Pfam" id="PF06995">
    <property type="entry name" value="Phage_P2_GpU"/>
    <property type="match status" value="1"/>
</dbReference>
<dbReference type="InterPro" id="IPR016912">
    <property type="entry name" value="Phage_P2_GpU"/>
</dbReference>
<keyword evidence="2" id="KW-1185">Reference proteome</keyword>
<organism evidence="1 2">
    <name type="scientific">Lysobacter arvi</name>
    <dbReference type="NCBI Taxonomy" id="3038776"/>
    <lineage>
        <taxon>Bacteria</taxon>
        <taxon>Pseudomonadati</taxon>
        <taxon>Pseudomonadota</taxon>
        <taxon>Gammaproteobacteria</taxon>
        <taxon>Lysobacterales</taxon>
        <taxon>Lysobacteraceae</taxon>
        <taxon>Lysobacter</taxon>
    </lineage>
</organism>
<evidence type="ECO:0000313" key="2">
    <source>
        <dbReference type="Proteomes" id="UP001233535"/>
    </source>
</evidence>
<gene>
    <name evidence="1" type="ORF">P8609_05455</name>
</gene>
<sequence>MMMSLGMFVFALPTLAYQQLQRQVAWRHASTERVGARAAHQYVGPGDETINLSGMLVPEIAGERVNLDMLRELADQGEALPLVDGTGRVYGAFAIESLSETQTLFFDDGTPRKIDFQLALKRVDDDAVTRQ</sequence>
<proteinExistence type="predicted"/>
<dbReference type="InterPro" id="IPR009734">
    <property type="entry name" value="Myoviridae_GpU"/>
</dbReference>
<reference evidence="1 2" key="1">
    <citation type="submission" date="2023-04" db="EMBL/GenBank/DDBJ databases">
        <title>Lysobacter sp. strain UC isolated from soil sample.</title>
        <authorList>
            <person name="Choksket S."/>
            <person name="Harshvardhan F."/>
            <person name="Rana R."/>
            <person name="Patil P.B."/>
            <person name="Korpole S."/>
        </authorList>
    </citation>
    <scope>NUCLEOTIDE SEQUENCE [LARGE SCALE GENOMIC DNA]</scope>
    <source>
        <strain evidence="1 2">UC</strain>
    </source>
</reference>
<protein>
    <submittedName>
        <fullName evidence="1">Phage tail protein</fullName>
    </submittedName>
</protein>
<evidence type="ECO:0000313" key="1">
    <source>
        <dbReference type="EMBL" id="MDR0182419.1"/>
    </source>
</evidence>
<name>A0ABU1CB44_9GAMM</name>
<dbReference type="EMBL" id="JARUHG010000001">
    <property type="protein sequence ID" value="MDR0182419.1"/>
    <property type="molecule type" value="Genomic_DNA"/>
</dbReference>
<dbReference type="PIRSF" id="PIRSF029208">
    <property type="entry name" value="Phage_tail_GPU"/>
    <property type="match status" value="1"/>
</dbReference>